<reference evidence="1 2" key="1">
    <citation type="submission" date="2019-03" db="EMBL/GenBank/DDBJ databases">
        <title>First draft genome of Liparis tanakae, snailfish: a comprehensive survey of snailfish specific genes.</title>
        <authorList>
            <person name="Kim W."/>
            <person name="Song I."/>
            <person name="Jeong J.-H."/>
            <person name="Kim D."/>
            <person name="Kim S."/>
            <person name="Ryu S."/>
            <person name="Song J.Y."/>
            <person name="Lee S.K."/>
        </authorList>
    </citation>
    <scope>NUCLEOTIDE SEQUENCE [LARGE SCALE GENOMIC DNA]</scope>
    <source>
        <tissue evidence="1">Muscle</tissue>
    </source>
</reference>
<name>A0A4Z2GPG3_9TELE</name>
<sequence length="128" mass="14030">MCLPALHRLLMGVTARIVGSVKSRISGQEEQGTVELLKPLIDPVASQSTAVTLIHLVTSLISTEKEIWNNVYQQARGGRPLEESVENRVNRIVAQPKALTITRPASPPAVMSSCPYPTYLFGYISKML</sequence>
<organism evidence="1 2">
    <name type="scientific">Liparis tanakae</name>
    <name type="common">Tanaka's snailfish</name>
    <dbReference type="NCBI Taxonomy" id="230148"/>
    <lineage>
        <taxon>Eukaryota</taxon>
        <taxon>Metazoa</taxon>
        <taxon>Chordata</taxon>
        <taxon>Craniata</taxon>
        <taxon>Vertebrata</taxon>
        <taxon>Euteleostomi</taxon>
        <taxon>Actinopterygii</taxon>
        <taxon>Neopterygii</taxon>
        <taxon>Teleostei</taxon>
        <taxon>Neoteleostei</taxon>
        <taxon>Acanthomorphata</taxon>
        <taxon>Eupercaria</taxon>
        <taxon>Perciformes</taxon>
        <taxon>Cottioidei</taxon>
        <taxon>Cottales</taxon>
        <taxon>Liparidae</taxon>
        <taxon>Liparis</taxon>
    </lineage>
</organism>
<evidence type="ECO:0000313" key="1">
    <source>
        <dbReference type="EMBL" id="TNN55558.1"/>
    </source>
</evidence>
<dbReference type="AlphaFoldDB" id="A0A4Z2GPG3"/>
<comment type="caution">
    <text evidence="1">The sequence shown here is derived from an EMBL/GenBank/DDBJ whole genome shotgun (WGS) entry which is preliminary data.</text>
</comment>
<proteinExistence type="predicted"/>
<dbReference type="Proteomes" id="UP000314294">
    <property type="component" value="Unassembled WGS sequence"/>
</dbReference>
<gene>
    <name evidence="1" type="ORF">EYF80_034216</name>
</gene>
<keyword evidence="2" id="KW-1185">Reference proteome</keyword>
<evidence type="ECO:0000313" key="2">
    <source>
        <dbReference type="Proteomes" id="UP000314294"/>
    </source>
</evidence>
<protein>
    <submittedName>
        <fullName evidence="1">Uncharacterized protein</fullName>
    </submittedName>
</protein>
<dbReference type="EMBL" id="SRLO01000452">
    <property type="protein sequence ID" value="TNN55558.1"/>
    <property type="molecule type" value="Genomic_DNA"/>
</dbReference>
<accession>A0A4Z2GPG3</accession>